<feature type="compositionally biased region" description="Low complexity" evidence="1">
    <location>
        <begin position="177"/>
        <end position="199"/>
    </location>
</feature>
<feature type="region of interest" description="Disordered" evidence="1">
    <location>
        <begin position="163"/>
        <end position="345"/>
    </location>
</feature>
<feature type="compositionally biased region" description="Low complexity" evidence="1">
    <location>
        <begin position="290"/>
        <end position="301"/>
    </location>
</feature>
<evidence type="ECO:0000313" key="3">
    <source>
        <dbReference type="Proteomes" id="UP000570678"/>
    </source>
</evidence>
<dbReference type="RefSeq" id="WP_168434000.1">
    <property type="nucleotide sequence ID" value="NZ_JAAXOT010000035.1"/>
</dbReference>
<organism evidence="2 3">
    <name type="scientific">Nocardia flavorosea</name>
    <dbReference type="NCBI Taxonomy" id="53429"/>
    <lineage>
        <taxon>Bacteria</taxon>
        <taxon>Bacillati</taxon>
        <taxon>Actinomycetota</taxon>
        <taxon>Actinomycetes</taxon>
        <taxon>Mycobacteriales</taxon>
        <taxon>Nocardiaceae</taxon>
        <taxon>Nocardia</taxon>
    </lineage>
</organism>
<dbReference type="EMBL" id="JAAXOT010000035">
    <property type="protein sequence ID" value="NKY61000.1"/>
    <property type="molecule type" value="Genomic_DNA"/>
</dbReference>
<feature type="compositionally biased region" description="Pro residues" evidence="1">
    <location>
        <begin position="259"/>
        <end position="276"/>
    </location>
</feature>
<name>A0A846YTX5_9NOCA</name>
<evidence type="ECO:0000313" key="2">
    <source>
        <dbReference type="EMBL" id="NKY61000.1"/>
    </source>
</evidence>
<proteinExistence type="predicted"/>
<evidence type="ECO:0000256" key="1">
    <source>
        <dbReference type="SAM" id="MobiDB-lite"/>
    </source>
</evidence>
<reference evidence="2 3" key="1">
    <citation type="submission" date="2020-04" db="EMBL/GenBank/DDBJ databases">
        <title>MicrobeNet Type strains.</title>
        <authorList>
            <person name="Nicholson A.C."/>
        </authorList>
    </citation>
    <scope>NUCLEOTIDE SEQUENCE [LARGE SCALE GENOMIC DNA]</scope>
    <source>
        <strain evidence="2 3">JCM 3332</strain>
    </source>
</reference>
<dbReference type="AlphaFoldDB" id="A0A846YTX5"/>
<feature type="compositionally biased region" description="Pro residues" evidence="1">
    <location>
        <begin position="302"/>
        <end position="313"/>
    </location>
</feature>
<accession>A0A846YTX5</accession>
<sequence length="345" mass="34688">MLDITVLAAPIVDLLRAIGSGQIPAGGPNAILSASAAAIETARTTARTAADQMGQHWASAAADTAADEAHTAQQRAQLIADNGNALAANLERAAADVQRGMLELAAILEHFVTEVGPWVPTLLTSPAGLVLILESAAAHLRQALVVVERTRTELEDRKRELRELMGERIDQEPTEQPAGPTETGTDPTGTGTQAATGPAVDIPQSSSSAPETGAPVQTGAAGGAAPTPDGLTPEEYRSRPLYPGGPTPDPTGQPGVTGPIPPAGQQPPARPTPQTPGPSATPSAPPSTTPAPGTSAPTTTPSAPPTAAPPPARLPDQPGVIGPAPEVPETPAPVDQPGVIGPPPQ</sequence>
<dbReference type="PRINTS" id="PR01217">
    <property type="entry name" value="PRICHEXTENSN"/>
</dbReference>
<feature type="compositionally biased region" description="Low complexity" evidence="1">
    <location>
        <begin position="212"/>
        <end position="233"/>
    </location>
</feature>
<dbReference type="Proteomes" id="UP000570678">
    <property type="component" value="Unassembled WGS sequence"/>
</dbReference>
<gene>
    <name evidence="2" type="ORF">HGA15_33675</name>
</gene>
<keyword evidence="3" id="KW-1185">Reference proteome</keyword>
<comment type="caution">
    <text evidence="2">The sequence shown here is derived from an EMBL/GenBank/DDBJ whole genome shotgun (WGS) entry which is preliminary data.</text>
</comment>
<protein>
    <submittedName>
        <fullName evidence="2">Uncharacterized protein</fullName>
    </submittedName>
</protein>